<dbReference type="InterPro" id="IPR037177">
    <property type="entry name" value="DLC_sf"/>
</dbReference>
<evidence type="ECO:0000313" key="2">
    <source>
        <dbReference type="EMBL" id="RYR67931.1"/>
    </source>
</evidence>
<name>A0A445DXX8_ARAHY</name>
<keyword evidence="1" id="KW-0493">Microtubule</keyword>
<dbReference type="PANTHER" id="PTHR11886">
    <property type="entry name" value="DYNEIN LIGHT CHAIN"/>
    <property type="match status" value="1"/>
</dbReference>
<dbReference type="GO" id="GO:0005874">
    <property type="term" value="C:microtubule"/>
    <property type="evidence" value="ECO:0007669"/>
    <property type="project" value="UniProtKB-KW"/>
</dbReference>
<dbReference type="GO" id="GO:0045505">
    <property type="term" value="F:dynein intermediate chain binding"/>
    <property type="evidence" value="ECO:0007669"/>
    <property type="project" value="TreeGrafter"/>
</dbReference>
<dbReference type="STRING" id="3818.A0A445DXX8"/>
<dbReference type="EMBL" id="SDMP01000003">
    <property type="protein sequence ID" value="RYR67931.1"/>
    <property type="molecule type" value="Genomic_DNA"/>
</dbReference>
<keyword evidence="1" id="KW-0206">Cytoskeleton</keyword>
<organism evidence="2 3">
    <name type="scientific">Arachis hypogaea</name>
    <name type="common">Peanut</name>
    <dbReference type="NCBI Taxonomy" id="3818"/>
    <lineage>
        <taxon>Eukaryota</taxon>
        <taxon>Viridiplantae</taxon>
        <taxon>Streptophyta</taxon>
        <taxon>Embryophyta</taxon>
        <taxon>Tracheophyta</taxon>
        <taxon>Spermatophyta</taxon>
        <taxon>Magnoliopsida</taxon>
        <taxon>eudicotyledons</taxon>
        <taxon>Gunneridae</taxon>
        <taxon>Pentapetalae</taxon>
        <taxon>rosids</taxon>
        <taxon>fabids</taxon>
        <taxon>Fabales</taxon>
        <taxon>Fabaceae</taxon>
        <taxon>Papilionoideae</taxon>
        <taxon>50 kb inversion clade</taxon>
        <taxon>dalbergioids sensu lato</taxon>
        <taxon>Dalbergieae</taxon>
        <taxon>Pterocarpus clade</taxon>
        <taxon>Arachis</taxon>
    </lineage>
</organism>
<dbReference type="Pfam" id="PF01221">
    <property type="entry name" value="Dynein_light"/>
    <property type="match status" value="1"/>
</dbReference>
<keyword evidence="1" id="KW-0505">Motor protein</keyword>
<keyword evidence="1" id="KW-0963">Cytoplasm</keyword>
<comment type="similarity">
    <text evidence="1">Belongs to the dynein light chain family.</text>
</comment>
<protein>
    <recommendedName>
        <fullName evidence="1">Dynein light chain</fullName>
    </recommendedName>
</protein>
<dbReference type="InterPro" id="IPR001372">
    <property type="entry name" value="Dynein_light_chain_typ-1/2"/>
</dbReference>
<reference evidence="2 3" key="1">
    <citation type="submission" date="2019-01" db="EMBL/GenBank/DDBJ databases">
        <title>Sequencing of cultivated peanut Arachis hypogaea provides insights into genome evolution and oil improvement.</title>
        <authorList>
            <person name="Chen X."/>
        </authorList>
    </citation>
    <scope>NUCLEOTIDE SEQUENCE [LARGE SCALE GENOMIC DNA]</scope>
    <source>
        <strain evidence="3">cv. Fuhuasheng</strain>
        <tissue evidence="2">Leaves</tissue>
    </source>
</reference>
<accession>A0A445DXX8</accession>
<evidence type="ECO:0000256" key="1">
    <source>
        <dbReference type="RuleBase" id="RU365010"/>
    </source>
</evidence>
<gene>
    <name evidence="2" type="ORF">Ahy_A03g014395</name>
</gene>
<dbReference type="SUPFAM" id="SSF54648">
    <property type="entry name" value="DLC"/>
    <property type="match status" value="1"/>
</dbReference>
<evidence type="ECO:0000313" key="3">
    <source>
        <dbReference type="Proteomes" id="UP000289738"/>
    </source>
</evidence>
<comment type="caution">
    <text evidence="2">The sequence shown here is derived from an EMBL/GenBank/DDBJ whole genome shotgun (WGS) entry which is preliminary data.</text>
</comment>
<dbReference type="PANTHER" id="PTHR11886:SF71">
    <property type="entry name" value="DYNEIN LIGHT CHAIN"/>
    <property type="match status" value="1"/>
</dbReference>
<dbReference type="Proteomes" id="UP000289738">
    <property type="component" value="Chromosome A03"/>
</dbReference>
<keyword evidence="3" id="KW-1185">Reference proteome</keyword>
<dbReference type="Gene3D" id="3.30.740.10">
    <property type="entry name" value="Protein Inhibitor Of Neuronal Nitric Oxide Synthase"/>
    <property type="match status" value="1"/>
</dbReference>
<dbReference type="AlphaFoldDB" id="A0A445DXX8"/>
<comment type="subcellular location">
    <subcellularLocation>
        <location evidence="1">Cytoplasm</location>
        <location evidence="1">Cytoskeleton</location>
    </subcellularLocation>
</comment>
<dbReference type="SMART" id="SM01375">
    <property type="entry name" value="Dynein_light"/>
    <property type="match status" value="1"/>
</dbReference>
<keyword evidence="1" id="KW-0243">Dynein</keyword>
<dbReference type="GO" id="GO:0007017">
    <property type="term" value="P:microtubule-based process"/>
    <property type="evidence" value="ECO:0007669"/>
    <property type="project" value="InterPro"/>
</dbReference>
<dbReference type="GO" id="GO:0005868">
    <property type="term" value="C:cytoplasmic dynein complex"/>
    <property type="evidence" value="ECO:0007669"/>
    <property type="project" value="TreeGrafter"/>
</dbReference>
<sequence length="140" mass="15751">MSAKRYVKHKDLEKETEEVTCELQNGAISSASIKSLNWQSKAMLEAKLHKQALLAEEGILRCWKGKALDLYDVHDCISIAAHIKKEFDKVYGMGWQCVVGFNFGCFFTHSPGTFIYFALETLNFLIYKGTSSDLSSLSVT</sequence>
<proteinExistence type="inferred from homology"/>